<dbReference type="Proteomes" id="UP000015531">
    <property type="component" value="Unassembled WGS sequence"/>
</dbReference>
<proteinExistence type="predicted"/>
<evidence type="ECO:0000313" key="2">
    <source>
        <dbReference type="Proteomes" id="UP000015531"/>
    </source>
</evidence>
<comment type="caution">
    <text evidence="1">The sequence shown here is derived from an EMBL/GenBank/DDBJ whole genome shotgun (WGS) entry which is preliminary data.</text>
</comment>
<reference evidence="1 2" key="1">
    <citation type="journal article" date="2013" name="Genome Announc.">
        <title>Draft Genome Sequence of Sphingobium lactosutens Strain DS20T, Isolated from a Hexachlorocyclohexane Dumpsite.</title>
        <authorList>
            <person name="Kumar R."/>
            <person name="Dwivedi V."/>
            <person name="Negi V."/>
            <person name="Khurana J.P."/>
            <person name="Lal R."/>
        </authorList>
    </citation>
    <scope>NUCLEOTIDE SEQUENCE [LARGE SCALE GENOMIC DNA]</scope>
    <source>
        <strain evidence="1 2">DS20</strain>
    </source>
</reference>
<organism evidence="1 2">
    <name type="scientific">Sphingobium lactosutens DS20</name>
    <dbReference type="NCBI Taxonomy" id="1331060"/>
    <lineage>
        <taxon>Bacteria</taxon>
        <taxon>Pseudomonadati</taxon>
        <taxon>Pseudomonadota</taxon>
        <taxon>Alphaproteobacteria</taxon>
        <taxon>Sphingomonadales</taxon>
        <taxon>Sphingomonadaceae</taxon>
        <taxon>Sphingobium</taxon>
    </lineage>
</organism>
<gene>
    <name evidence="1" type="ORF">RLDS_22890</name>
</gene>
<sequence length="90" mass="10425">MSREDFAGLVGSTLDQQCYLALYGHMSDYQRAQIWQRIHKQAFDEQQAALAEAHRRHERDRKMTTALMSARKMQQDILAAEAKRKVSDGE</sequence>
<evidence type="ECO:0000313" key="1">
    <source>
        <dbReference type="EMBL" id="EQB11252.1"/>
    </source>
</evidence>
<protein>
    <submittedName>
        <fullName evidence="1">Uncharacterized protein</fullName>
    </submittedName>
</protein>
<name>T0HE11_9SPHN</name>
<accession>T0HE11</accession>
<dbReference type="AlphaFoldDB" id="T0HE11"/>
<dbReference type="EMBL" id="ATDP01000107">
    <property type="protein sequence ID" value="EQB11252.1"/>
    <property type="molecule type" value="Genomic_DNA"/>
</dbReference>
<dbReference type="PATRIC" id="fig|1331060.3.peg.4429"/>
<keyword evidence="2" id="KW-1185">Reference proteome</keyword>